<comment type="caution">
    <text evidence="2">The sequence shown here is derived from an EMBL/GenBank/DDBJ whole genome shotgun (WGS) entry which is preliminary data.</text>
</comment>
<protein>
    <submittedName>
        <fullName evidence="2">Uncharacterized protein</fullName>
    </submittedName>
</protein>
<accession>A0AA36IS50</accession>
<sequence length="91" mass="9721">MLAPKVAPAEREVVTNHWAGEEPEPVSAVPRIGRVKGSARRFTLRHMRPKTAEVASPAAAASKGFASNHPARRFRPGEGDPGRGLGREGES</sequence>
<evidence type="ECO:0000313" key="3">
    <source>
        <dbReference type="Proteomes" id="UP001178507"/>
    </source>
</evidence>
<dbReference type="EMBL" id="CAUJNA010002446">
    <property type="protein sequence ID" value="CAJ1392962.1"/>
    <property type="molecule type" value="Genomic_DNA"/>
</dbReference>
<evidence type="ECO:0000256" key="1">
    <source>
        <dbReference type="SAM" id="MobiDB-lite"/>
    </source>
</evidence>
<dbReference type="AlphaFoldDB" id="A0AA36IS50"/>
<feature type="region of interest" description="Disordered" evidence="1">
    <location>
        <begin position="50"/>
        <end position="91"/>
    </location>
</feature>
<evidence type="ECO:0000313" key="2">
    <source>
        <dbReference type="EMBL" id="CAJ1392962.1"/>
    </source>
</evidence>
<feature type="compositionally biased region" description="Basic and acidic residues" evidence="1">
    <location>
        <begin position="75"/>
        <end position="91"/>
    </location>
</feature>
<feature type="compositionally biased region" description="Low complexity" evidence="1">
    <location>
        <begin position="52"/>
        <end position="67"/>
    </location>
</feature>
<dbReference type="Proteomes" id="UP001178507">
    <property type="component" value="Unassembled WGS sequence"/>
</dbReference>
<keyword evidence="3" id="KW-1185">Reference proteome</keyword>
<gene>
    <name evidence="2" type="ORF">EVOR1521_LOCUS17922</name>
</gene>
<proteinExistence type="predicted"/>
<organism evidence="2 3">
    <name type="scientific">Effrenium voratum</name>
    <dbReference type="NCBI Taxonomy" id="2562239"/>
    <lineage>
        <taxon>Eukaryota</taxon>
        <taxon>Sar</taxon>
        <taxon>Alveolata</taxon>
        <taxon>Dinophyceae</taxon>
        <taxon>Suessiales</taxon>
        <taxon>Symbiodiniaceae</taxon>
        <taxon>Effrenium</taxon>
    </lineage>
</organism>
<name>A0AA36IS50_9DINO</name>
<reference evidence="2" key="1">
    <citation type="submission" date="2023-08" db="EMBL/GenBank/DDBJ databases">
        <authorList>
            <person name="Chen Y."/>
            <person name="Shah S."/>
            <person name="Dougan E. K."/>
            <person name="Thang M."/>
            <person name="Chan C."/>
        </authorList>
    </citation>
    <scope>NUCLEOTIDE SEQUENCE</scope>
</reference>